<dbReference type="InterPro" id="IPR041413">
    <property type="entry name" value="MLTR_LBD"/>
</dbReference>
<dbReference type="Pfam" id="PF13560">
    <property type="entry name" value="HTH_31"/>
    <property type="match status" value="1"/>
</dbReference>
<name>A0A3E0W0P6_9MICO</name>
<evidence type="ECO:0000259" key="2">
    <source>
        <dbReference type="PROSITE" id="PS50943"/>
    </source>
</evidence>
<protein>
    <recommendedName>
        <fullName evidence="2">HTH cro/C1-type domain-containing protein</fullName>
    </recommendedName>
</protein>
<dbReference type="Pfam" id="PF17765">
    <property type="entry name" value="MLTR_LBD"/>
    <property type="match status" value="1"/>
</dbReference>
<dbReference type="InterPro" id="IPR010982">
    <property type="entry name" value="Lambda_DNA-bd_dom_sf"/>
</dbReference>
<feature type="domain" description="HTH cro/C1-type" evidence="2">
    <location>
        <begin position="36"/>
        <end position="83"/>
    </location>
</feature>
<evidence type="ECO:0000313" key="4">
    <source>
        <dbReference type="Proteomes" id="UP000256541"/>
    </source>
</evidence>
<dbReference type="InterPro" id="IPR001387">
    <property type="entry name" value="Cro/C1-type_HTH"/>
</dbReference>
<feature type="region of interest" description="Disordered" evidence="1">
    <location>
        <begin position="271"/>
        <end position="301"/>
    </location>
</feature>
<dbReference type="PANTHER" id="PTHR35010">
    <property type="entry name" value="BLL4672 PROTEIN-RELATED"/>
    <property type="match status" value="1"/>
</dbReference>
<gene>
    <name evidence="3" type="ORF">B7R22_06920</name>
</gene>
<feature type="compositionally biased region" description="Low complexity" evidence="1">
    <location>
        <begin position="286"/>
        <end position="301"/>
    </location>
</feature>
<dbReference type="EMBL" id="NBXB01000020">
    <property type="protein sequence ID" value="RFA15550.1"/>
    <property type="molecule type" value="Genomic_DNA"/>
</dbReference>
<sequence>MSAKSDALGEFLRARRHVCQPEDAGIFREPGRRVPGLRRDEVARLAGISAEYYLRLEQGRSARPSDQVLNALARALHLDLDSRQYLFRLASGDLPSPVVPAAESADRIARILGQWTHTPAYVSDSNRDIVAANPLASTFGHGGLSAGSNVVLDLFNDRMKRTLLEWEPMTLSSLAGLRRDADPFSPRLKEITDALSADSDFVQMWARYDVSGPEDAHIHMVVEDVGTLEIEVQNFAVRSMPGYLLTVLSAPPQSLTGVVFAHLAASFQTPSVSDTPERAMTTPDQTGVPVGTRTPTGPTVT</sequence>
<dbReference type="RefSeq" id="WP_116411051.1">
    <property type="nucleotide sequence ID" value="NZ_NBXB01000020.1"/>
</dbReference>
<comment type="caution">
    <text evidence="3">The sequence shown here is derived from an EMBL/GenBank/DDBJ whole genome shotgun (WGS) entry which is preliminary data.</text>
</comment>
<dbReference type="Gene3D" id="1.10.260.40">
    <property type="entry name" value="lambda repressor-like DNA-binding domains"/>
    <property type="match status" value="1"/>
</dbReference>
<accession>A0A3E0W0P6</accession>
<dbReference type="AlphaFoldDB" id="A0A3E0W0P6"/>
<dbReference type="Proteomes" id="UP000256541">
    <property type="component" value="Unassembled WGS sequence"/>
</dbReference>
<dbReference type="Gene3D" id="3.30.450.180">
    <property type="match status" value="1"/>
</dbReference>
<dbReference type="CDD" id="cd00093">
    <property type="entry name" value="HTH_XRE"/>
    <property type="match status" value="1"/>
</dbReference>
<proteinExistence type="predicted"/>
<organism evidence="3 4">
    <name type="scientific">Subtercola boreus</name>
    <dbReference type="NCBI Taxonomy" id="120213"/>
    <lineage>
        <taxon>Bacteria</taxon>
        <taxon>Bacillati</taxon>
        <taxon>Actinomycetota</taxon>
        <taxon>Actinomycetes</taxon>
        <taxon>Micrococcales</taxon>
        <taxon>Microbacteriaceae</taxon>
        <taxon>Subtercola</taxon>
    </lineage>
</organism>
<dbReference type="SMART" id="SM00530">
    <property type="entry name" value="HTH_XRE"/>
    <property type="match status" value="1"/>
</dbReference>
<dbReference type="SUPFAM" id="SSF47413">
    <property type="entry name" value="lambda repressor-like DNA-binding domains"/>
    <property type="match status" value="1"/>
</dbReference>
<dbReference type="PROSITE" id="PS50943">
    <property type="entry name" value="HTH_CROC1"/>
    <property type="match status" value="1"/>
</dbReference>
<dbReference type="GO" id="GO:0003677">
    <property type="term" value="F:DNA binding"/>
    <property type="evidence" value="ECO:0007669"/>
    <property type="project" value="InterPro"/>
</dbReference>
<dbReference type="PANTHER" id="PTHR35010:SF2">
    <property type="entry name" value="BLL4672 PROTEIN"/>
    <property type="match status" value="1"/>
</dbReference>
<reference evidence="3 4" key="1">
    <citation type="submission" date="2017-04" db="EMBL/GenBank/DDBJ databases">
        <title>Comparative genome analysis of Subtercola boreus.</title>
        <authorList>
            <person name="Cho Y.-J."/>
            <person name="Cho A."/>
            <person name="Kim O.-S."/>
            <person name="Lee J.-I."/>
        </authorList>
    </citation>
    <scope>NUCLEOTIDE SEQUENCE [LARGE SCALE GENOMIC DNA]</scope>
    <source>
        <strain evidence="3 4">P27479</strain>
    </source>
</reference>
<evidence type="ECO:0000256" key="1">
    <source>
        <dbReference type="SAM" id="MobiDB-lite"/>
    </source>
</evidence>
<evidence type="ECO:0000313" key="3">
    <source>
        <dbReference type="EMBL" id="RFA15550.1"/>
    </source>
</evidence>
<dbReference type="OrthoDB" id="3518652at2"/>